<reference evidence="13" key="1">
    <citation type="journal article" date="2020" name="Fungal Divers.">
        <title>Resolving the Mortierellaceae phylogeny through synthesis of multi-gene phylogenetics and phylogenomics.</title>
        <authorList>
            <person name="Vandepol N."/>
            <person name="Liber J."/>
            <person name="Desiro A."/>
            <person name="Na H."/>
            <person name="Kennedy M."/>
            <person name="Barry K."/>
            <person name="Grigoriev I.V."/>
            <person name="Miller A.N."/>
            <person name="O'Donnell K."/>
            <person name="Stajich J.E."/>
            <person name="Bonito G."/>
        </authorList>
    </citation>
    <scope>NUCLEOTIDE SEQUENCE</scope>
    <source>
        <strain evidence="13">KOD1015</strain>
    </source>
</reference>
<feature type="transmembrane region" description="Helical" evidence="11">
    <location>
        <begin position="161"/>
        <end position="180"/>
    </location>
</feature>
<feature type="transmembrane region" description="Helical" evidence="11">
    <location>
        <begin position="186"/>
        <end position="209"/>
    </location>
</feature>
<name>A0A9P6KBJ2_9FUNG</name>
<proteinExistence type="predicted"/>
<evidence type="ECO:0000256" key="3">
    <source>
        <dbReference type="ARBA" id="ARBA00022449"/>
    </source>
</evidence>
<evidence type="ECO:0000259" key="12">
    <source>
        <dbReference type="Pfam" id="PF00999"/>
    </source>
</evidence>
<dbReference type="GO" id="GO:0006814">
    <property type="term" value="P:sodium ion transport"/>
    <property type="evidence" value="ECO:0007669"/>
    <property type="project" value="UniProtKB-KW"/>
</dbReference>
<feature type="domain" description="Cation/H+ exchanger transmembrane" evidence="12">
    <location>
        <begin position="91"/>
        <end position="279"/>
    </location>
</feature>
<comment type="caution">
    <text evidence="13">The sequence shown here is derived from an EMBL/GenBank/DDBJ whole genome shotgun (WGS) entry which is preliminary data.</text>
</comment>
<keyword evidence="6" id="KW-0915">Sodium</keyword>
<evidence type="ECO:0000256" key="8">
    <source>
        <dbReference type="ARBA" id="ARBA00023136"/>
    </source>
</evidence>
<dbReference type="AlphaFoldDB" id="A0A9P6KBJ2"/>
<keyword evidence="3" id="KW-0050">Antiport</keyword>
<keyword evidence="5 11" id="KW-1133">Transmembrane helix</keyword>
<dbReference type="GO" id="GO:1902600">
    <property type="term" value="P:proton transmembrane transport"/>
    <property type="evidence" value="ECO:0007669"/>
    <property type="project" value="InterPro"/>
</dbReference>
<feature type="transmembrane region" description="Helical" evidence="11">
    <location>
        <begin position="263"/>
        <end position="287"/>
    </location>
</feature>
<dbReference type="InterPro" id="IPR006153">
    <property type="entry name" value="Cation/H_exchanger_TM"/>
</dbReference>
<dbReference type="Proteomes" id="UP000780801">
    <property type="component" value="Unassembled WGS sequence"/>
</dbReference>
<organism evidence="13 14">
    <name type="scientific">Lunasporangiospora selenospora</name>
    <dbReference type="NCBI Taxonomy" id="979761"/>
    <lineage>
        <taxon>Eukaryota</taxon>
        <taxon>Fungi</taxon>
        <taxon>Fungi incertae sedis</taxon>
        <taxon>Mucoromycota</taxon>
        <taxon>Mortierellomycotina</taxon>
        <taxon>Mortierellomycetes</taxon>
        <taxon>Mortierellales</taxon>
        <taxon>Mortierellaceae</taxon>
        <taxon>Lunasporangiospora</taxon>
    </lineage>
</organism>
<sequence length="291" mass="31905">GCTVVAKIMAGRRASTDMLSHSENKKIVVKPGASVCNGLYITQSNSNSVDLEMENFQREDAEKYDDDRNRTDNSAVEEGMRTKRRVSPCRRHWIRDRTLNFYSKYEPTIKLSGMIIVGLGYSILAEYLGSSRLLGAFVAGVFFSAFKDLCHQYEQQIAYRVQPMMSAVFFATIGFAIPLTKMLEPVLFGWGVVYAVIAVLSKITTMIAVPARISSLGEKGPEGGVSDCQFNARWVVGAAMIARGELGLLMAQQAQMQGVMGQAAMVITTWSIVLATLFGVGALGVAVKRKF</sequence>
<protein>
    <submittedName>
        <fullName evidence="13">Hsp70 ATPase ssc1</fullName>
    </submittedName>
</protein>
<evidence type="ECO:0000256" key="2">
    <source>
        <dbReference type="ARBA" id="ARBA00022448"/>
    </source>
</evidence>
<feature type="region of interest" description="Disordered" evidence="10">
    <location>
        <begin position="60"/>
        <end position="81"/>
    </location>
</feature>
<evidence type="ECO:0000256" key="7">
    <source>
        <dbReference type="ARBA" id="ARBA00023065"/>
    </source>
</evidence>
<dbReference type="OrthoDB" id="1288932at2759"/>
<accession>A0A9P6KBJ2</accession>
<dbReference type="Pfam" id="PF00999">
    <property type="entry name" value="Na_H_Exchanger"/>
    <property type="match status" value="1"/>
</dbReference>
<evidence type="ECO:0000256" key="11">
    <source>
        <dbReference type="SAM" id="Phobius"/>
    </source>
</evidence>
<dbReference type="EMBL" id="JAABOA010003428">
    <property type="protein sequence ID" value="KAF9578682.1"/>
    <property type="molecule type" value="Genomic_DNA"/>
</dbReference>
<evidence type="ECO:0000256" key="5">
    <source>
        <dbReference type="ARBA" id="ARBA00022989"/>
    </source>
</evidence>
<keyword evidence="8 11" id="KW-0472">Membrane</keyword>
<comment type="subcellular location">
    <subcellularLocation>
        <location evidence="1">Membrane</location>
        <topology evidence="1">Multi-pass membrane protein</topology>
    </subcellularLocation>
</comment>
<evidence type="ECO:0000256" key="10">
    <source>
        <dbReference type="SAM" id="MobiDB-lite"/>
    </source>
</evidence>
<dbReference type="Gene3D" id="1.20.1530.20">
    <property type="match status" value="1"/>
</dbReference>
<keyword evidence="2" id="KW-0813">Transport</keyword>
<dbReference type="InterPro" id="IPR038770">
    <property type="entry name" value="Na+/solute_symporter_sf"/>
</dbReference>
<dbReference type="PANTHER" id="PTHR43562:SF3">
    <property type="entry name" value="SODIUM ION_PROTON EXCHANGER (EUROFUNG)"/>
    <property type="match status" value="1"/>
</dbReference>
<dbReference type="GO" id="GO:0016020">
    <property type="term" value="C:membrane"/>
    <property type="evidence" value="ECO:0007669"/>
    <property type="project" value="UniProtKB-SubCell"/>
</dbReference>
<evidence type="ECO:0000256" key="1">
    <source>
        <dbReference type="ARBA" id="ARBA00004141"/>
    </source>
</evidence>
<evidence type="ECO:0000256" key="9">
    <source>
        <dbReference type="ARBA" id="ARBA00023201"/>
    </source>
</evidence>
<feature type="non-terminal residue" evidence="13">
    <location>
        <position position="1"/>
    </location>
</feature>
<evidence type="ECO:0000256" key="6">
    <source>
        <dbReference type="ARBA" id="ARBA00023053"/>
    </source>
</evidence>
<feature type="compositionally biased region" description="Basic and acidic residues" evidence="10">
    <location>
        <begin position="60"/>
        <end position="71"/>
    </location>
</feature>
<evidence type="ECO:0000256" key="4">
    <source>
        <dbReference type="ARBA" id="ARBA00022692"/>
    </source>
</evidence>
<keyword evidence="14" id="KW-1185">Reference proteome</keyword>
<keyword evidence="7" id="KW-0406">Ion transport</keyword>
<keyword evidence="9" id="KW-0739">Sodium transport</keyword>
<evidence type="ECO:0000313" key="14">
    <source>
        <dbReference type="Proteomes" id="UP000780801"/>
    </source>
</evidence>
<evidence type="ECO:0000313" key="13">
    <source>
        <dbReference type="EMBL" id="KAF9578682.1"/>
    </source>
</evidence>
<feature type="transmembrane region" description="Helical" evidence="11">
    <location>
        <begin position="130"/>
        <end position="149"/>
    </location>
</feature>
<dbReference type="GO" id="GO:0015297">
    <property type="term" value="F:antiporter activity"/>
    <property type="evidence" value="ECO:0007669"/>
    <property type="project" value="UniProtKB-KW"/>
</dbReference>
<gene>
    <name evidence="13" type="primary">SSC1</name>
    <name evidence="13" type="ORF">BGW38_005407</name>
</gene>
<dbReference type="PANTHER" id="PTHR43562">
    <property type="entry name" value="NAPA-TYPE SODIUM/HYDROGEN ANTIPORTER"/>
    <property type="match status" value="1"/>
</dbReference>
<keyword evidence="4 11" id="KW-0812">Transmembrane</keyword>